<sequence>MKGLYFLILVAKLAAEGYASRGNKSTDFKQRLQYQATCSSYFLKNSKVENDLSKEDPPIPVPLPCWSHIKNVGAIFCLLTGSDGYSRFDWMSCQLQCINSDFQLDLPFENFNPDDLVICPSEVQLVLKKWEETWNDRKQRATKNLCKQGT</sequence>
<proteinExistence type="evidence at transcript level"/>
<feature type="signal peptide" evidence="1">
    <location>
        <begin position="1"/>
        <end position="19"/>
    </location>
</feature>
<keyword evidence="1" id="KW-0732">Signal</keyword>
<evidence type="ECO:0000256" key="1">
    <source>
        <dbReference type="SAM" id="SignalP"/>
    </source>
</evidence>
<organism evidence="2">
    <name type="scientific">Ixodes scapularis</name>
    <name type="common">Black-legged tick</name>
    <name type="synonym">Deer tick</name>
    <dbReference type="NCBI Taxonomy" id="6945"/>
    <lineage>
        <taxon>Eukaryota</taxon>
        <taxon>Metazoa</taxon>
        <taxon>Ecdysozoa</taxon>
        <taxon>Arthropoda</taxon>
        <taxon>Chelicerata</taxon>
        <taxon>Arachnida</taxon>
        <taxon>Acari</taxon>
        <taxon>Parasitiformes</taxon>
        <taxon>Ixodida</taxon>
        <taxon>Ixodoidea</taxon>
        <taxon>Ixodidae</taxon>
        <taxon>Ixodinae</taxon>
        <taxon>Ixodes</taxon>
    </lineage>
</organism>
<feature type="chain" id="PRO_5004241002" evidence="1">
    <location>
        <begin position="20"/>
        <end position="150"/>
    </location>
</feature>
<protein>
    <submittedName>
        <fullName evidence="2">Putative salivary secreted protein</fullName>
    </submittedName>
</protein>
<dbReference type="EMBL" id="DQ066056">
    <property type="protein sequence ID" value="AAY66693.1"/>
    <property type="molecule type" value="mRNA"/>
</dbReference>
<dbReference type="VEuPathDB" id="VectorBase:ISCP_035455"/>
<dbReference type="VEuPathDB" id="VectorBase:ISCI002120"/>
<reference evidence="2" key="2">
    <citation type="journal article" date="2006" name="Insect Biochem. Mol. Biol.">
        <title>An annotated catalog of salivary gland transcripts from Ixodes scapularis ticks.</title>
        <authorList>
            <person name="Ribeiro J.M."/>
            <person name="Alarcon-Chaidez F."/>
            <person name="Francischetti I.M."/>
            <person name="Mans B.J."/>
            <person name="Mather T.N."/>
            <person name="Valenzuela J.G."/>
            <person name="Wikel S.K."/>
        </authorList>
    </citation>
    <scope>NUCLEOTIDE SEQUENCE</scope>
    <source>
        <strain evidence="2">ISN-L179</strain>
        <tissue evidence="2">Salivary glands</tissue>
    </source>
</reference>
<evidence type="ECO:0000313" key="2">
    <source>
        <dbReference type="EMBL" id="AAY66693.1"/>
    </source>
</evidence>
<dbReference type="VEuPathDB" id="VectorBase:ISCW002120"/>
<name>Q4PMR8_IXOSC</name>
<dbReference type="AlphaFoldDB" id="Q4PMR8"/>
<accession>Q4PMR8</accession>
<dbReference type="HOGENOM" id="CLU_2313111_0_0_1"/>
<reference evidence="2" key="1">
    <citation type="submission" date="2005-05" db="EMBL/GenBank/DDBJ databases">
        <authorList>
            <person name="Tseng H.-P."/>
            <person name="Hseu T.-H."/>
            <person name="Buhler D.R."/>
            <person name="Wang W.-D."/>
            <person name="Tsai H.-L."/>
            <person name="Hu C.-H."/>
        </authorList>
    </citation>
    <scope>NUCLEOTIDE SEQUENCE</scope>
    <source>
        <strain evidence="2">ISN-L179</strain>
        <tissue evidence="2">Salivary glands</tissue>
    </source>
</reference>